<organism evidence="2 3">
    <name type="scientific">Pleurostoma richardsiae</name>
    <dbReference type="NCBI Taxonomy" id="41990"/>
    <lineage>
        <taxon>Eukaryota</taxon>
        <taxon>Fungi</taxon>
        <taxon>Dikarya</taxon>
        <taxon>Ascomycota</taxon>
        <taxon>Pezizomycotina</taxon>
        <taxon>Sordariomycetes</taxon>
        <taxon>Sordariomycetidae</taxon>
        <taxon>Calosphaeriales</taxon>
        <taxon>Pleurostomataceae</taxon>
        <taxon>Pleurostoma</taxon>
    </lineage>
</organism>
<feature type="compositionally biased region" description="Pro residues" evidence="1">
    <location>
        <begin position="358"/>
        <end position="367"/>
    </location>
</feature>
<dbReference type="EMBL" id="JANBVO010000022">
    <property type="protein sequence ID" value="KAJ9142377.1"/>
    <property type="molecule type" value="Genomic_DNA"/>
</dbReference>
<gene>
    <name evidence="2" type="ORF">NKR23_g7178</name>
</gene>
<feature type="compositionally biased region" description="Polar residues" evidence="1">
    <location>
        <begin position="94"/>
        <end position="112"/>
    </location>
</feature>
<comment type="caution">
    <text evidence="2">The sequence shown here is derived from an EMBL/GenBank/DDBJ whole genome shotgun (WGS) entry which is preliminary data.</text>
</comment>
<feature type="region of interest" description="Disordered" evidence="1">
    <location>
        <begin position="336"/>
        <end position="449"/>
    </location>
</feature>
<dbReference type="Proteomes" id="UP001174694">
    <property type="component" value="Unassembled WGS sequence"/>
</dbReference>
<feature type="region of interest" description="Disordered" evidence="1">
    <location>
        <begin position="186"/>
        <end position="236"/>
    </location>
</feature>
<feature type="compositionally biased region" description="Polar residues" evidence="1">
    <location>
        <begin position="336"/>
        <end position="353"/>
    </location>
</feature>
<evidence type="ECO:0000313" key="2">
    <source>
        <dbReference type="EMBL" id="KAJ9142377.1"/>
    </source>
</evidence>
<feature type="region of interest" description="Disordered" evidence="1">
    <location>
        <begin position="471"/>
        <end position="498"/>
    </location>
</feature>
<evidence type="ECO:0000256" key="1">
    <source>
        <dbReference type="SAM" id="MobiDB-lite"/>
    </source>
</evidence>
<feature type="compositionally biased region" description="Basic and acidic residues" evidence="1">
    <location>
        <begin position="44"/>
        <end position="57"/>
    </location>
</feature>
<dbReference type="AlphaFoldDB" id="A0AA38VMY3"/>
<feature type="compositionally biased region" description="Polar residues" evidence="1">
    <location>
        <begin position="280"/>
        <end position="292"/>
    </location>
</feature>
<proteinExistence type="predicted"/>
<sequence length="498" mass="53525">MSSSPSPSKQMFDDRELELVYPGTEGLQPPAGYAKVEEDVDADSDVKSLGPRDDENIHPGLRAFRQARRELQKRKELETIMRHQPAFTPGAISVQEQTSPRPGNVVSGQRTPSTEHKLPPILYPTTASYEEDILAVRDRGSESRIETERGRIDVEGDINPARPFAARSTDDATVYDDHQHLGRSGTARLPMLRSPGLPGTDIRRSPIMPPQRYAQGGSKSGTPSPNHFAMSPSATLRPGNLAYDDLSVTRLRSTSPVGGLGVPSPSLNIANILNKTSTSVTTPNLPASTRPPSVQRPLLPGTTNRVQNDSLRRFVRKDDISEPTFVTASSTVPTMDISETSNWPGPESSSRLGSSPAYIPPPLPPINPRRKEGSRVRAVFGTFVDRGGGEVEDPSSNAGNVDFPSDGRLNNAKMLDAEDDTGASSVSDDEDGRSARRRLRKGTSESKGMMNARAATVAYRKDSAYNQPFIAAGPPASRSVITSSIKGSPTVGGPGGMI</sequence>
<feature type="region of interest" description="Disordered" evidence="1">
    <location>
        <begin position="38"/>
        <end position="59"/>
    </location>
</feature>
<feature type="region of interest" description="Disordered" evidence="1">
    <location>
        <begin position="82"/>
        <end position="124"/>
    </location>
</feature>
<feature type="compositionally biased region" description="Acidic residues" evidence="1">
    <location>
        <begin position="417"/>
        <end position="431"/>
    </location>
</feature>
<name>A0AA38VMY3_9PEZI</name>
<protein>
    <submittedName>
        <fullName evidence="2">Uncharacterized protein</fullName>
    </submittedName>
</protein>
<accession>A0AA38VMY3</accession>
<reference evidence="2" key="1">
    <citation type="submission" date="2022-07" db="EMBL/GenBank/DDBJ databases">
        <title>Fungi with potential for degradation of polypropylene.</title>
        <authorList>
            <person name="Gostincar C."/>
        </authorList>
    </citation>
    <scope>NUCLEOTIDE SEQUENCE</scope>
    <source>
        <strain evidence="2">EXF-13308</strain>
    </source>
</reference>
<evidence type="ECO:0000313" key="3">
    <source>
        <dbReference type="Proteomes" id="UP001174694"/>
    </source>
</evidence>
<feature type="region of interest" description="Disordered" evidence="1">
    <location>
        <begin position="280"/>
        <end position="304"/>
    </location>
</feature>
<keyword evidence="3" id="KW-1185">Reference proteome</keyword>